<keyword evidence="1" id="KW-0732">Signal</keyword>
<dbReference type="AlphaFoldDB" id="A0A396JEY0"/>
<feature type="chain" id="PRO_5017322741" evidence="1">
    <location>
        <begin position="28"/>
        <end position="111"/>
    </location>
</feature>
<accession>A0A396JEY0</accession>
<dbReference type="Gramene" id="rna195">
    <property type="protein sequence ID" value="RHN76816.1"/>
    <property type="gene ID" value="gene195"/>
</dbReference>
<feature type="signal peptide" evidence="1">
    <location>
        <begin position="1"/>
        <end position="27"/>
    </location>
</feature>
<dbReference type="EMBL" id="PSQE01000001">
    <property type="protein sequence ID" value="RHN76816.1"/>
    <property type="molecule type" value="Genomic_DNA"/>
</dbReference>
<name>A0A396JEY0_MEDTR</name>
<proteinExistence type="predicted"/>
<protein>
    <submittedName>
        <fullName evidence="2">Putative proton-exporting ATPase</fullName>
        <ecNumber evidence="2">3.6.3.6</ecNumber>
    </submittedName>
</protein>
<evidence type="ECO:0000313" key="2">
    <source>
        <dbReference type="EMBL" id="RHN76816.1"/>
    </source>
</evidence>
<dbReference type="Proteomes" id="UP000265566">
    <property type="component" value="Chromosome 1"/>
</dbReference>
<dbReference type="EC" id="3.6.3.6" evidence="2"/>
<keyword evidence="2" id="KW-0378">Hydrolase</keyword>
<evidence type="ECO:0000256" key="1">
    <source>
        <dbReference type="SAM" id="SignalP"/>
    </source>
</evidence>
<sequence length="111" mass="12524">MENKISYFYFLFCQFVLLVTRIDLGETVRLLCCDLKVTCSSIGNSLSAYRDKAADIYLFQAALIGSHVCHTTFTNKKDYGKEEREAQWKAAQGSLHGVQPFTSNLLNENSS</sequence>
<reference evidence="2" key="1">
    <citation type="journal article" date="2018" name="Nat. Plants">
        <title>Whole-genome landscape of Medicago truncatula symbiotic genes.</title>
        <authorList>
            <person name="Pecrix Y."/>
            <person name="Gamas P."/>
            <person name="Carrere S."/>
        </authorList>
    </citation>
    <scope>NUCLEOTIDE SEQUENCE</scope>
    <source>
        <tissue evidence="2">Leaves</tissue>
    </source>
</reference>
<comment type="caution">
    <text evidence="2">The sequence shown here is derived from an EMBL/GenBank/DDBJ whole genome shotgun (WGS) entry which is preliminary data.</text>
</comment>
<organism evidence="2">
    <name type="scientific">Medicago truncatula</name>
    <name type="common">Barrel medic</name>
    <name type="synonym">Medicago tribuloides</name>
    <dbReference type="NCBI Taxonomy" id="3880"/>
    <lineage>
        <taxon>Eukaryota</taxon>
        <taxon>Viridiplantae</taxon>
        <taxon>Streptophyta</taxon>
        <taxon>Embryophyta</taxon>
        <taxon>Tracheophyta</taxon>
        <taxon>Spermatophyta</taxon>
        <taxon>Magnoliopsida</taxon>
        <taxon>eudicotyledons</taxon>
        <taxon>Gunneridae</taxon>
        <taxon>Pentapetalae</taxon>
        <taxon>rosids</taxon>
        <taxon>fabids</taxon>
        <taxon>Fabales</taxon>
        <taxon>Fabaceae</taxon>
        <taxon>Papilionoideae</taxon>
        <taxon>50 kb inversion clade</taxon>
        <taxon>NPAAA clade</taxon>
        <taxon>Hologalegina</taxon>
        <taxon>IRL clade</taxon>
        <taxon>Trifolieae</taxon>
        <taxon>Medicago</taxon>
    </lineage>
</organism>
<dbReference type="GO" id="GO:0016787">
    <property type="term" value="F:hydrolase activity"/>
    <property type="evidence" value="ECO:0007669"/>
    <property type="project" value="UniProtKB-KW"/>
</dbReference>
<gene>
    <name evidence="2" type="ORF">MtrunA17_Chr1g0148011</name>
</gene>